<evidence type="ECO:0000313" key="3">
    <source>
        <dbReference type="Proteomes" id="UP000324800"/>
    </source>
</evidence>
<sequence>MEIDNKQKALNRAEQSEKKVSELTAKLISEQNDLKIKTEEYEKSKKKVEDQKAQLKQEEKKKIETDELKRKIIGENFCLKRANERIEYEVARLKQKFGEEVFEEEKKVIEMKEKEKEDEIQRLKEENKKEQFEKENGIQRANIAEERIKILEQEKEKEKNGEDEKIKKIETEKNQKNMKNNKLKQDIPIPISISNQNSPQILFTDVDGSMKRISKKQKRNNVIPLTQVLENGTYSLEVEFQKTDNVMLGIGIMQESYNFPSGADVFPFFNPHQSHIAIYCGKYENENTLWCKGSKTAGNVYVANNKIIRAEYDSEKGTLIFFNDNIQQPVYVSGIKEKVLFIIYMYNNEASCLIRSFKKLGLSTTKNIANEKAIQW</sequence>
<evidence type="ECO:0000256" key="1">
    <source>
        <dbReference type="SAM" id="Coils"/>
    </source>
</evidence>
<accession>A0A5J4V1Z5</accession>
<reference evidence="2 3" key="1">
    <citation type="submission" date="2019-03" db="EMBL/GenBank/DDBJ databases">
        <title>Single cell metagenomics reveals metabolic interactions within the superorganism composed of flagellate Streblomastix strix and complex community of Bacteroidetes bacteria on its surface.</title>
        <authorList>
            <person name="Treitli S.C."/>
            <person name="Kolisko M."/>
            <person name="Husnik F."/>
            <person name="Keeling P."/>
            <person name="Hampl V."/>
        </authorList>
    </citation>
    <scope>NUCLEOTIDE SEQUENCE [LARGE SCALE GENOMIC DNA]</scope>
    <source>
        <strain evidence="2">ST1C</strain>
    </source>
</reference>
<evidence type="ECO:0000313" key="2">
    <source>
        <dbReference type="EMBL" id="KAA6376392.1"/>
    </source>
</evidence>
<dbReference type="EMBL" id="SNRW01010558">
    <property type="protein sequence ID" value="KAA6376392.1"/>
    <property type="molecule type" value="Genomic_DNA"/>
</dbReference>
<dbReference type="AlphaFoldDB" id="A0A5J4V1Z5"/>
<evidence type="ECO:0008006" key="4">
    <source>
        <dbReference type="Google" id="ProtNLM"/>
    </source>
</evidence>
<gene>
    <name evidence="2" type="ORF">EZS28_028082</name>
</gene>
<feature type="coiled-coil region" evidence="1">
    <location>
        <begin position="102"/>
        <end position="186"/>
    </location>
</feature>
<name>A0A5J4V1Z5_9EUKA</name>
<protein>
    <recommendedName>
        <fullName evidence="4">B30.2/SPRY domain-containing protein</fullName>
    </recommendedName>
</protein>
<comment type="caution">
    <text evidence="2">The sequence shown here is derived from an EMBL/GenBank/DDBJ whole genome shotgun (WGS) entry which is preliminary data.</text>
</comment>
<dbReference type="Gene3D" id="2.60.120.920">
    <property type="match status" value="1"/>
</dbReference>
<organism evidence="2 3">
    <name type="scientific">Streblomastix strix</name>
    <dbReference type="NCBI Taxonomy" id="222440"/>
    <lineage>
        <taxon>Eukaryota</taxon>
        <taxon>Metamonada</taxon>
        <taxon>Preaxostyla</taxon>
        <taxon>Oxymonadida</taxon>
        <taxon>Streblomastigidae</taxon>
        <taxon>Streblomastix</taxon>
    </lineage>
</organism>
<feature type="coiled-coil region" evidence="1">
    <location>
        <begin position="3"/>
        <end position="68"/>
    </location>
</feature>
<dbReference type="Proteomes" id="UP000324800">
    <property type="component" value="Unassembled WGS sequence"/>
</dbReference>
<dbReference type="InterPro" id="IPR043136">
    <property type="entry name" value="B30.2/SPRY_sf"/>
</dbReference>
<keyword evidence="1" id="KW-0175">Coiled coil</keyword>
<proteinExistence type="predicted"/>